<dbReference type="InterPro" id="IPR000383">
    <property type="entry name" value="Xaa-Pro-like_dom"/>
</dbReference>
<evidence type="ECO:0000313" key="4">
    <source>
        <dbReference type="Proteomes" id="UP000604273"/>
    </source>
</evidence>
<dbReference type="InterPro" id="IPR011009">
    <property type="entry name" value="Kinase-like_dom_sf"/>
</dbReference>
<dbReference type="NCBIfam" id="TIGR00976">
    <property type="entry name" value="CocE_NonD"/>
    <property type="match status" value="1"/>
</dbReference>
<feature type="domain" description="Xaa-Pro dipeptidyl-peptidase C-terminal" evidence="2">
    <location>
        <begin position="286"/>
        <end position="541"/>
    </location>
</feature>
<dbReference type="InterPro" id="IPR005674">
    <property type="entry name" value="CocE/Ser_esterase"/>
</dbReference>
<proteinExistence type="predicted"/>
<evidence type="ECO:0000313" key="3">
    <source>
        <dbReference type="EMBL" id="KAF4958456.1"/>
    </source>
</evidence>
<accession>A0A8H4X2G0</accession>
<dbReference type="InterPro" id="IPR029058">
    <property type="entry name" value="AB_hydrolase_fold"/>
</dbReference>
<dbReference type="PANTHER" id="PTHR43056">
    <property type="entry name" value="PEPTIDASE S9 PROLYL OLIGOPEPTIDASE"/>
    <property type="match status" value="1"/>
</dbReference>
<dbReference type="PANTHER" id="PTHR43056:SF10">
    <property type="entry name" value="COCE_NOND FAMILY, PUTATIVE (AFU_ORTHOLOGUE AFUA_7G00600)-RELATED"/>
    <property type="match status" value="1"/>
</dbReference>
<dbReference type="Gene3D" id="3.40.50.1820">
    <property type="entry name" value="alpha/beta hydrolase"/>
    <property type="match status" value="1"/>
</dbReference>
<dbReference type="InterPro" id="IPR050585">
    <property type="entry name" value="Xaa-Pro_dipeptidyl-ppase/CocE"/>
</dbReference>
<dbReference type="InterPro" id="IPR008979">
    <property type="entry name" value="Galactose-bd-like_sf"/>
</dbReference>
<dbReference type="GO" id="GO:0008239">
    <property type="term" value="F:dipeptidyl-peptidase activity"/>
    <property type="evidence" value="ECO:0007669"/>
    <property type="project" value="InterPro"/>
</dbReference>
<evidence type="ECO:0000259" key="2">
    <source>
        <dbReference type="SMART" id="SM00939"/>
    </source>
</evidence>
<reference evidence="3" key="1">
    <citation type="journal article" date="2020" name="BMC Genomics">
        <title>Correction to: Identification and distribution of gene clusters required for synthesis of sphingolipid metabolism inhibitors in diverse species of the filamentous fungus Fusarium.</title>
        <authorList>
            <person name="Kim H.S."/>
            <person name="Lohmar J.M."/>
            <person name="Busman M."/>
            <person name="Brown D.W."/>
            <person name="Naumann T.A."/>
            <person name="Divon H.H."/>
            <person name="Lysoe E."/>
            <person name="Uhlig S."/>
            <person name="Proctor R.H."/>
        </authorList>
    </citation>
    <scope>NUCLEOTIDE SEQUENCE</scope>
    <source>
        <strain evidence="3">NRRL 45417</strain>
    </source>
</reference>
<dbReference type="InterPro" id="IPR013736">
    <property type="entry name" value="Xaa-Pro_dipept_C"/>
</dbReference>
<dbReference type="Gene3D" id="2.60.120.260">
    <property type="entry name" value="Galactose-binding domain-like"/>
    <property type="match status" value="1"/>
</dbReference>
<dbReference type="Proteomes" id="UP000604273">
    <property type="component" value="Unassembled WGS sequence"/>
</dbReference>
<dbReference type="SUPFAM" id="SSF53474">
    <property type="entry name" value="alpha/beta-Hydrolases"/>
    <property type="match status" value="1"/>
</dbReference>
<dbReference type="EMBL" id="JABFAI010000052">
    <property type="protein sequence ID" value="KAF4958456.1"/>
    <property type="molecule type" value="Genomic_DNA"/>
</dbReference>
<dbReference type="SUPFAM" id="SSF49785">
    <property type="entry name" value="Galactose-binding domain-like"/>
    <property type="match status" value="1"/>
</dbReference>
<dbReference type="SUPFAM" id="SSF56112">
    <property type="entry name" value="Protein kinase-like (PK-like)"/>
    <property type="match status" value="1"/>
</dbReference>
<reference evidence="3" key="2">
    <citation type="submission" date="2020-05" db="EMBL/GenBank/DDBJ databases">
        <authorList>
            <person name="Kim H.-S."/>
            <person name="Proctor R.H."/>
            <person name="Brown D.W."/>
        </authorList>
    </citation>
    <scope>NUCLEOTIDE SEQUENCE</scope>
    <source>
        <strain evidence="3">NRRL 45417</strain>
    </source>
</reference>
<gene>
    <name evidence="3" type="ORF">FGADI_2378</name>
</gene>
<dbReference type="OrthoDB" id="416441at2759"/>
<keyword evidence="4" id="KW-1185">Reference proteome</keyword>
<keyword evidence="1" id="KW-0378">Hydrolase</keyword>
<organism evidence="3 4">
    <name type="scientific">Fusarium gaditjirri</name>
    <dbReference type="NCBI Taxonomy" id="282569"/>
    <lineage>
        <taxon>Eukaryota</taxon>
        <taxon>Fungi</taxon>
        <taxon>Dikarya</taxon>
        <taxon>Ascomycota</taxon>
        <taxon>Pezizomycotina</taxon>
        <taxon>Sordariomycetes</taxon>
        <taxon>Hypocreomycetidae</taxon>
        <taxon>Hypocreales</taxon>
        <taxon>Nectriaceae</taxon>
        <taxon>Fusarium</taxon>
        <taxon>Fusarium nisikadoi species complex</taxon>
    </lineage>
</organism>
<dbReference type="Gene3D" id="1.10.3020.10">
    <property type="entry name" value="alpha-amino acid ester hydrolase ( Helical cap domain)"/>
    <property type="match status" value="1"/>
</dbReference>
<comment type="caution">
    <text evidence="3">The sequence shown here is derived from an EMBL/GenBank/DDBJ whole genome shotgun (WGS) entry which is preliminary data.</text>
</comment>
<sequence>MQLPAIDIIYHEPITLSDGTILSAMIWLPKNAKSHPVPAILEYLPYRKRDMTAVRDAMNHPYVAAHGYACVRVDMRGTGDSQGILRGEYLPQEQDDALEILKWIAAQDWCTGSIGMIGISWGGFNGLQVAARRPPELKAVISICSTDMRYDDDIHYMGGCILTENLTWAASMFSINSSPPDPALVGDQWRDLWLKRLESGGLFAEEWHQHQRCDDFWKHASIGEDYSSIQCPVYLVGGWMDPYTNTIFRMLENLKVPRKGLVGPWGHKYPNFGYPGPQIGFLQESIRWWDKWLKGSETGIMHEPMLRCYLQDTTPPAPYMNHRPGSWVAEDSWSDLKPTFLKFGLSPGQLTTGNSSSDKKLDICSPQTVGFAGGRWLVFGVEGEGPGDQRLEAGGSLLFDSPVLTEPMDFLGAPVLKVRIASDKENALVATTLSEVLPNGAATKVSHGVLNLTHRHGHEDVQPLEPGKFYDITLKLNHFGQRIGAGSRLRLALSSTYFPLVWPSPEVTTLTIDCAHSTLNLPERGDNPQDSYLKPFKPAINGSLSQNELRPAKHRNYVTNDWDSGETALCVDWDDGMWEVNQTGWKYGWWTGLKSSVKPDDPLSAEVEQRFVRDFERDDIVIKTKGWTKMKMTKTDMIITARLDAFENGEAVFGRDFSFTIPRDNSIISINSLLMIMSLHHLEELCSGRGDEISLYIRWNDARLVVYLNRCQLSHVVPPVENSFIDRYTQACDTDDIEEAEALSEEILDAIVDAGRDLFDRLAPTPASGETLSQDLHTLLLPKQYFFSFQTLNGKAEVLPKDNGAGQDSVLLGQSGQPFHLNIDKDCNLPTYSAKEIHVVENLLNVGYIARVQVEGKEMCSKTGDSKGEDAAQRELDCLWKITKFPHAAAIQVPKLLGLIVTPENGKTIGFLEEFIPVSQTWELSTLGSIDDVSVIDEGRRKKWASQVRGTVDLLHKIGVTWGDGKASNVLVHRETDDAWVIDFRGGWTEGWVDEELSGTVEGDEVAVRKIIEYLQIS</sequence>
<name>A0A8H4X2G0_9HYPO</name>
<dbReference type="Pfam" id="PF02129">
    <property type="entry name" value="Peptidase_S15"/>
    <property type="match status" value="1"/>
</dbReference>
<protein>
    <recommendedName>
        <fullName evidence="2">Xaa-Pro dipeptidyl-peptidase C-terminal domain-containing protein</fullName>
    </recommendedName>
</protein>
<evidence type="ECO:0000256" key="1">
    <source>
        <dbReference type="ARBA" id="ARBA00022801"/>
    </source>
</evidence>
<dbReference type="AlphaFoldDB" id="A0A8H4X2G0"/>
<dbReference type="Pfam" id="PF08530">
    <property type="entry name" value="PepX_C"/>
    <property type="match status" value="1"/>
</dbReference>
<dbReference type="SMART" id="SM00939">
    <property type="entry name" value="PepX_C"/>
    <property type="match status" value="1"/>
</dbReference>